<proteinExistence type="predicted"/>
<sequence>MSDVSQHILSLFPLDLLSEPPPADQSSPAPGPADATTLATDIAREKDLPSLATLRIRVADILAVFDDPRYAHLDVPDWVPRAAPLAHHVRPTIRGLINAVCDAAAELGLLEGERYVLETVCACAATGLENIGVPSTPKPPTESETRELEGAEAQATGEALAQRLQHLASAWVAFLLWPYAVRIFKHPLVVYRDVYDHNKRRESVLLSLEVLRRFCELDSSYVDVDAGSAGVMDDPANMLSLCCTAHTKFDAFGLCFCAHTYKLADHDPRSPTLPPAFHESTSTSPPVPRTVTFQDLDLAPGSASSPPSARAALPSRSLLRAHAALGSVLYANSAALARIFERIEEPMARERPDVRELPVPDPDGASFWGDLVVRVGDVDEGHPGQVVATAGLGRAGVGAWGGASEPAAGVAHNLNASSSSVRDD</sequence>
<feature type="region of interest" description="Disordered" evidence="1">
    <location>
        <begin position="16"/>
        <end position="35"/>
    </location>
</feature>
<accession>A0A5K1K1Z9</accession>
<dbReference type="GO" id="GO:0016491">
    <property type="term" value="F:oxidoreductase activity"/>
    <property type="evidence" value="ECO:0007669"/>
    <property type="project" value="UniProtKB-KW"/>
</dbReference>
<evidence type="ECO:0000313" key="2">
    <source>
        <dbReference type="EMBL" id="VWO99194.1"/>
    </source>
</evidence>
<dbReference type="AlphaFoldDB" id="A0A5K1K1Z9"/>
<keyword evidence="2" id="KW-0560">Oxidoreductase</keyword>
<dbReference type="EMBL" id="LR727465">
    <property type="protein sequence ID" value="VWO99194.1"/>
    <property type="molecule type" value="Genomic_DNA"/>
</dbReference>
<organism evidence="2">
    <name type="scientific">Ganoderma boninense</name>
    <dbReference type="NCBI Taxonomy" id="34458"/>
    <lineage>
        <taxon>Eukaryota</taxon>
        <taxon>Fungi</taxon>
        <taxon>Dikarya</taxon>
        <taxon>Basidiomycota</taxon>
        <taxon>Agaricomycotina</taxon>
        <taxon>Agaricomycetes</taxon>
        <taxon>Polyporales</taxon>
        <taxon>Polyporaceae</taxon>
        <taxon>Ganoderma</taxon>
    </lineage>
</organism>
<evidence type="ECO:0000256" key="1">
    <source>
        <dbReference type="SAM" id="MobiDB-lite"/>
    </source>
</evidence>
<reference evidence="2" key="1">
    <citation type="submission" date="2019-10" db="EMBL/GenBank/DDBJ databases">
        <authorList>
            <person name="Nor Muhammad N."/>
        </authorList>
    </citation>
    <scope>NUCLEOTIDE SEQUENCE</scope>
</reference>
<feature type="region of interest" description="Disordered" evidence="1">
    <location>
        <begin position="132"/>
        <end position="151"/>
    </location>
</feature>
<name>A0A5K1K1Z9_9APHY</name>
<gene>
    <name evidence="2" type="primary">D4III8</name>
</gene>
<dbReference type="EC" id="1.5.3.11" evidence="2"/>
<protein>
    <submittedName>
        <fullName evidence="2">Polyamine oxidase (EC)</fullName>
        <ecNumber evidence="2">1.5.3.11</ecNumber>
    </submittedName>
</protein>